<feature type="chain" id="PRO_5021956228" evidence="6">
    <location>
        <begin position="20"/>
        <end position="553"/>
    </location>
</feature>
<protein>
    <submittedName>
        <fullName evidence="9">Starch-binding associating with outer membrane</fullName>
    </submittedName>
</protein>
<keyword evidence="4" id="KW-0472">Membrane</keyword>
<comment type="similarity">
    <text evidence="2">Belongs to the SusD family.</text>
</comment>
<keyword evidence="3 6" id="KW-0732">Signal</keyword>
<evidence type="ECO:0000256" key="4">
    <source>
        <dbReference type="ARBA" id="ARBA00023136"/>
    </source>
</evidence>
<dbReference type="SUPFAM" id="SSF48452">
    <property type="entry name" value="TPR-like"/>
    <property type="match status" value="1"/>
</dbReference>
<dbReference type="RefSeq" id="WP_142712980.1">
    <property type="nucleotide sequence ID" value="NZ_FXTH01000002.1"/>
</dbReference>
<feature type="domain" description="SusD-like N-terminal" evidence="8">
    <location>
        <begin position="66"/>
        <end position="217"/>
    </location>
</feature>
<evidence type="ECO:0000256" key="5">
    <source>
        <dbReference type="ARBA" id="ARBA00023237"/>
    </source>
</evidence>
<feature type="signal peptide" evidence="6">
    <location>
        <begin position="1"/>
        <end position="19"/>
    </location>
</feature>
<evidence type="ECO:0000256" key="3">
    <source>
        <dbReference type="ARBA" id="ARBA00022729"/>
    </source>
</evidence>
<proteinExistence type="inferred from homology"/>
<dbReference type="InterPro" id="IPR033985">
    <property type="entry name" value="SusD-like_N"/>
</dbReference>
<dbReference type="InterPro" id="IPR011990">
    <property type="entry name" value="TPR-like_helical_dom_sf"/>
</dbReference>
<dbReference type="OrthoDB" id="5694214at2"/>
<evidence type="ECO:0000256" key="1">
    <source>
        <dbReference type="ARBA" id="ARBA00004442"/>
    </source>
</evidence>
<evidence type="ECO:0000259" key="7">
    <source>
        <dbReference type="Pfam" id="PF07980"/>
    </source>
</evidence>
<gene>
    <name evidence="9" type="ORF">SAMN06265218_10294</name>
</gene>
<dbReference type="InterPro" id="IPR012944">
    <property type="entry name" value="SusD_RagB_dom"/>
</dbReference>
<dbReference type="Pfam" id="PF14322">
    <property type="entry name" value="SusD-like_3"/>
    <property type="match status" value="1"/>
</dbReference>
<reference evidence="9 10" key="1">
    <citation type="submission" date="2017-05" db="EMBL/GenBank/DDBJ databases">
        <authorList>
            <person name="Varghese N."/>
            <person name="Submissions S."/>
        </authorList>
    </citation>
    <scope>NUCLEOTIDE SEQUENCE [LARGE SCALE GENOMIC DNA]</scope>
    <source>
        <strain evidence="9 10">DSM 21194</strain>
    </source>
</reference>
<dbReference type="PROSITE" id="PS51257">
    <property type="entry name" value="PROKAR_LIPOPROTEIN"/>
    <property type="match status" value="1"/>
</dbReference>
<name>A0A521B274_9BACT</name>
<comment type="subcellular location">
    <subcellularLocation>
        <location evidence="1">Cell outer membrane</location>
    </subcellularLocation>
</comment>
<dbReference type="GO" id="GO:0009279">
    <property type="term" value="C:cell outer membrane"/>
    <property type="evidence" value="ECO:0007669"/>
    <property type="project" value="UniProtKB-SubCell"/>
</dbReference>
<evidence type="ECO:0000256" key="2">
    <source>
        <dbReference type="ARBA" id="ARBA00006275"/>
    </source>
</evidence>
<feature type="domain" description="RagB/SusD" evidence="7">
    <location>
        <begin position="265"/>
        <end position="553"/>
    </location>
</feature>
<evidence type="ECO:0000256" key="6">
    <source>
        <dbReference type="SAM" id="SignalP"/>
    </source>
</evidence>
<evidence type="ECO:0000313" key="9">
    <source>
        <dbReference type="EMBL" id="SMO41131.1"/>
    </source>
</evidence>
<organism evidence="9 10">
    <name type="scientific">Fodinibius sediminis</name>
    <dbReference type="NCBI Taxonomy" id="1214077"/>
    <lineage>
        <taxon>Bacteria</taxon>
        <taxon>Pseudomonadati</taxon>
        <taxon>Balneolota</taxon>
        <taxon>Balneolia</taxon>
        <taxon>Balneolales</taxon>
        <taxon>Balneolaceae</taxon>
        <taxon>Fodinibius</taxon>
    </lineage>
</organism>
<dbReference type="Pfam" id="PF07980">
    <property type="entry name" value="SusD_RagB"/>
    <property type="match status" value="1"/>
</dbReference>
<keyword evidence="5" id="KW-0998">Cell outer membrane</keyword>
<dbReference type="Proteomes" id="UP000317593">
    <property type="component" value="Unassembled WGS sequence"/>
</dbReference>
<accession>A0A521B274</accession>
<evidence type="ECO:0000259" key="8">
    <source>
        <dbReference type="Pfam" id="PF14322"/>
    </source>
</evidence>
<dbReference type="EMBL" id="FXTH01000002">
    <property type="protein sequence ID" value="SMO41131.1"/>
    <property type="molecule type" value="Genomic_DNA"/>
</dbReference>
<sequence length="553" mass="62999">MKKLIYISLFLMMVTAAVSCDALKEEIVSDVTAENHFTTAGGFEDAVNAAYEPLRDFYGAEQGGNLTEYGTDLVQNAGHGGYHYMNQYDAGLNSEAWPMESIWNSYYVGINTCNAAINRASKLEGIDDALKKRRLGEVHFLRAHYYFNLVQHFGAVHLTTEETEGVETEANRTALPEIYQQIVSDLEVAVNSLPPSQEEWGRATQPAAKMLLSQVLLTRGYQDYAESEDFSRSAALAESVIDDYSFSLLDDFEMIFDNDNEQNAEIIWAVQYGKDPLINGPGNRSHLYYRPWYETYSNGLVRSLAPGYGRPWIRFKMTPFALQNFRPIDQDSRYDKSFQDTWYYNDASSIPEFPDAPNSNPAVGDTAIHIEPDMTQDEVRQQQEATSYYLISWATSHTSDNINMFPSLIKHDDFQRPSVNEPAGNKDYIVYRLAEAYLFAAEAHFKMGNLQQAADHINAVRRRAAWPGHESSMAITAGEVSLDFILNERGREFYGEQKRWITLKRTGRLLERVRNYAGLQESRDNIEEYHRLRPIPATQLNRTSGTYEQNPGY</sequence>
<keyword evidence="10" id="KW-1185">Reference proteome</keyword>
<evidence type="ECO:0000313" key="10">
    <source>
        <dbReference type="Proteomes" id="UP000317593"/>
    </source>
</evidence>
<dbReference type="AlphaFoldDB" id="A0A521B274"/>
<dbReference type="Gene3D" id="1.25.40.390">
    <property type="match status" value="1"/>
</dbReference>